<feature type="signal peptide" evidence="1">
    <location>
        <begin position="1"/>
        <end position="19"/>
    </location>
</feature>
<comment type="caution">
    <text evidence="2">The sequence shown here is derived from an EMBL/GenBank/DDBJ whole genome shotgun (WGS) entry which is preliminary data.</text>
</comment>
<dbReference type="EMBL" id="QQNB01000001">
    <property type="protein sequence ID" value="RDE07326.1"/>
    <property type="molecule type" value="Genomic_DNA"/>
</dbReference>
<proteinExistence type="predicted"/>
<dbReference type="Proteomes" id="UP000253918">
    <property type="component" value="Unassembled WGS sequence"/>
</dbReference>
<reference evidence="2 3" key="1">
    <citation type="submission" date="2018-07" db="EMBL/GenBank/DDBJ databases">
        <title>a novel species of Sphingomonas isolated from the rhizosphere soil of Araceae plant.</title>
        <authorList>
            <person name="Zhiyong W."/>
            <person name="Qinglan Z."/>
            <person name="Zhiwei F."/>
            <person name="Ding X."/>
            <person name="Gejiao W."/>
            <person name="Shixue Z."/>
        </authorList>
    </citation>
    <scope>NUCLEOTIDE SEQUENCE [LARGE SCALE GENOMIC DNA]</scope>
    <source>
        <strain evidence="2 3">WZY 27</strain>
    </source>
</reference>
<name>A0A369VY52_9SPHN</name>
<gene>
    <name evidence="2" type="ORF">DVW87_06795</name>
</gene>
<dbReference type="InterPro" id="IPR021440">
    <property type="entry name" value="DUF3089"/>
</dbReference>
<dbReference type="Pfam" id="PF11288">
    <property type="entry name" value="DUF3089"/>
    <property type="match status" value="1"/>
</dbReference>
<organism evidence="2 3">
    <name type="scientific">Sphingomonas aracearum</name>
    <dbReference type="NCBI Taxonomy" id="2283317"/>
    <lineage>
        <taxon>Bacteria</taxon>
        <taxon>Pseudomonadati</taxon>
        <taxon>Pseudomonadota</taxon>
        <taxon>Alphaproteobacteria</taxon>
        <taxon>Sphingomonadales</taxon>
        <taxon>Sphingomonadaceae</taxon>
        <taxon>Sphingomonas</taxon>
    </lineage>
</organism>
<accession>A0A369VY52</accession>
<sequence>MKRIVLATLAACSAMPAAAQETAAPMPADYTQAANWLCRPGAADACSKADLSTTVVNADGTLRPLTFTRAKAPAVDCFYVYPTVSLDKAPNSDLVPGPEEMSVIANQFARFGELCRTFAPMYRQVTIPALRAGMSGGDMKPDREIGYADVLAAWRYYLQHDNGGRGVILIGHSQGSGVLKRLVAEQIDGKPDQRKLVGAYLIGTSLLVPAGKAVGGDFKSVPICTAKGEAGCVVSYASFRSTVPPPTKTRFARTEVPGMQVACVNPAAIGADAPATVTSFLGNRPSISSSQAAPRPWVTGKTVTTPFVQTPGLLTAACTTDGTARYLKVTVNAVPTDPRTDEISGDVITNGQVDTGWGLHVIDVNLAMGDLLSAARAQARTYAARR</sequence>
<keyword evidence="1" id="KW-0732">Signal</keyword>
<dbReference type="OrthoDB" id="9794645at2"/>
<evidence type="ECO:0000256" key="1">
    <source>
        <dbReference type="SAM" id="SignalP"/>
    </source>
</evidence>
<evidence type="ECO:0000313" key="3">
    <source>
        <dbReference type="Proteomes" id="UP000253918"/>
    </source>
</evidence>
<feature type="chain" id="PRO_5016736581" evidence="1">
    <location>
        <begin position="20"/>
        <end position="386"/>
    </location>
</feature>
<dbReference type="RefSeq" id="WP_114686906.1">
    <property type="nucleotide sequence ID" value="NZ_QQNB01000001.1"/>
</dbReference>
<dbReference type="SUPFAM" id="SSF53474">
    <property type="entry name" value="alpha/beta-Hydrolases"/>
    <property type="match status" value="1"/>
</dbReference>
<dbReference type="AlphaFoldDB" id="A0A369VY52"/>
<evidence type="ECO:0000313" key="2">
    <source>
        <dbReference type="EMBL" id="RDE07326.1"/>
    </source>
</evidence>
<dbReference type="Gene3D" id="3.40.50.1820">
    <property type="entry name" value="alpha/beta hydrolase"/>
    <property type="match status" value="1"/>
</dbReference>
<protein>
    <submittedName>
        <fullName evidence="2">DUF3089 domain-containing protein</fullName>
    </submittedName>
</protein>
<keyword evidence="3" id="KW-1185">Reference proteome</keyword>
<dbReference type="InterPro" id="IPR029058">
    <property type="entry name" value="AB_hydrolase_fold"/>
</dbReference>